<dbReference type="SUPFAM" id="SSF109715">
    <property type="entry name" value="DEK C-terminal domain"/>
    <property type="match status" value="1"/>
</dbReference>
<keyword evidence="2" id="KW-0156">Chromatin regulator</keyword>
<keyword evidence="6" id="KW-0539">Nucleus</keyword>
<dbReference type="Gramene" id="ESW09859">
    <property type="protein sequence ID" value="ESW09859"/>
    <property type="gene ID" value="PHAVU_009G162200g"/>
</dbReference>
<feature type="region of interest" description="Disordered" evidence="8">
    <location>
        <begin position="530"/>
        <end position="560"/>
    </location>
</feature>
<keyword evidence="4" id="KW-0238">DNA-binding</keyword>
<dbReference type="GO" id="GO:0006325">
    <property type="term" value="P:chromatin organization"/>
    <property type="evidence" value="ECO:0007669"/>
    <property type="project" value="UniProtKB-KW"/>
</dbReference>
<dbReference type="GO" id="GO:2000779">
    <property type="term" value="P:regulation of double-strand break repair"/>
    <property type="evidence" value="ECO:0007669"/>
    <property type="project" value="TreeGrafter"/>
</dbReference>
<evidence type="ECO:0000256" key="6">
    <source>
        <dbReference type="ARBA" id="ARBA00023242"/>
    </source>
</evidence>
<organism evidence="10 11">
    <name type="scientific">Phaseolus vulgaris</name>
    <name type="common">Kidney bean</name>
    <name type="synonym">French bean</name>
    <dbReference type="NCBI Taxonomy" id="3885"/>
    <lineage>
        <taxon>Eukaryota</taxon>
        <taxon>Viridiplantae</taxon>
        <taxon>Streptophyta</taxon>
        <taxon>Embryophyta</taxon>
        <taxon>Tracheophyta</taxon>
        <taxon>Spermatophyta</taxon>
        <taxon>Magnoliopsida</taxon>
        <taxon>eudicotyledons</taxon>
        <taxon>Gunneridae</taxon>
        <taxon>Pentapetalae</taxon>
        <taxon>rosids</taxon>
        <taxon>fabids</taxon>
        <taxon>Fabales</taxon>
        <taxon>Fabaceae</taxon>
        <taxon>Papilionoideae</taxon>
        <taxon>50 kb inversion clade</taxon>
        <taxon>NPAAA clade</taxon>
        <taxon>indigoferoid/millettioid clade</taxon>
        <taxon>Phaseoleae</taxon>
        <taxon>Phaseolus</taxon>
    </lineage>
</organism>
<evidence type="ECO:0000256" key="2">
    <source>
        <dbReference type="ARBA" id="ARBA00022853"/>
    </source>
</evidence>
<dbReference type="Proteomes" id="UP000000226">
    <property type="component" value="Chromosome 9"/>
</dbReference>
<feature type="domain" description="DEK-C" evidence="9">
    <location>
        <begin position="475"/>
        <end position="530"/>
    </location>
</feature>
<evidence type="ECO:0000259" key="9">
    <source>
        <dbReference type="PROSITE" id="PS51998"/>
    </source>
</evidence>
<evidence type="ECO:0000256" key="7">
    <source>
        <dbReference type="SAM" id="Coils"/>
    </source>
</evidence>
<evidence type="ECO:0000256" key="1">
    <source>
        <dbReference type="ARBA" id="ARBA00004604"/>
    </source>
</evidence>
<dbReference type="OMA" id="MIKKAPT"/>
<feature type="compositionally biased region" description="Basic and acidic residues" evidence="8">
    <location>
        <begin position="393"/>
        <end position="404"/>
    </location>
</feature>
<dbReference type="GO" id="GO:0005730">
    <property type="term" value="C:nucleolus"/>
    <property type="evidence" value="ECO:0007669"/>
    <property type="project" value="UniProtKB-SubCell"/>
</dbReference>
<name>V7AWA9_PHAVU</name>
<dbReference type="InterPro" id="IPR014876">
    <property type="entry name" value="DEK_C"/>
</dbReference>
<feature type="region of interest" description="Disordered" evidence="8">
    <location>
        <begin position="277"/>
        <end position="479"/>
    </location>
</feature>
<dbReference type="EMBL" id="CM002296">
    <property type="protein sequence ID" value="ESW09859.1"/>
    <property type="molecule type" value="Genomic_DNA"/>
</dbReference>
<dbReference type="OrthoDB" id="370884at2759"/>
<dbReference type="AlphaFoldDB" id="V7AWA9"/>
<feature type="compositionally biased region" description="Acidic residues" evidence="8">
    <location>
        <begin position="68"/>
        <end position="86"/>
    </location>
</feature>
<feature type="coiled-coil region" evidence="7">
    <location>
        <begin position="238"/>
        <end position="265"/>
    </location>
</feature>
<keyword evidence="5" id="KW-0804">Transcription</keyword>
<feature type="compositionally biased region" description="Basic and acidic residues" evidence="8">
    <location>
        <begin position="87"/>
        <end position="99"/>
    </location>
</feature>
<keyword evidence="11" id="KW-1185">Reference proteome</keyword>
<evidence type="ECO:0000256" key="5">
    <source>
        <dbReference type="ARBA" id="ARBA00023163"/>
    </source>
</evidence>
<evidence type="ECO:0000313" key="10">
    <source>
        <dbReference type="EMBL" id="ESW09859.1"/>
    </source>
</evidence>
<dbReference type="GO" id="GO:0003677">
    <property type="term" value="F:DNA binding"/>
    <property type="evidence" value="ECO:0007669"/>
    <property type="project" value="UniProtKB-KW"/>
</dbReference>
<keyword evidence="7" id="KW-0175">Coiled coil</keyword>
<dbReference type="PANTHER" id="PTHR13468">
    <property type="entry name" value="DEK PROTEIN"/>
    <property type="match status" value="1"/>
</dbReference>
<dbReference type="Pfam" id="PF08766">
    <property type="entry name" value="DEK_C"/>
    <property type="match status" value="1"/>
</dbReference>
<dbReference type="STRING" id="3885.V7AWA9"/>
<feature type="region of interest" description="Disordered" evidence="8">
    <location>
        <begin position="1"/>
        <end position="159"/>
    </location>
</feature>
<comment type="subcellular location">
    <subcellularLocation>
        <location evidence="1">Nucleus</location>
        <location evidence="1">Nucleolus</location>
    </subcellularLocation>
</comment>
<evidence type="ECO:0000256" key="3">
    <source>
        <dbReference type="ARBA" id="ARBA00023015"/>
    </source>
</evidence>
<dbReference type="eggNOG" id="KOG2266">
    <property type="taxonomic scope" value="Eukaryota"/>
</dbReference>
<evidence type="ECO:0000313" key="11">
    <source>
        <dbReference type="Proteomes" id="UP000000226"/>
    </source>
</evidence>
<dbReference type="SMR" id="V7AWA9"/>
<feature type="compositionally biased region" description="Acidic residues" evidence="8">
    <location>
        <begin position="336"/>
        <end position="360"/>
    </location>
</feature>
<accession>V7AWA9</accession>
<feature type="compositionally biased region" description="Basic and acidic residues" evidence="8">
    <location>
        <begin position="435"/>
        <end position="465"/>
    </location>
</feature>
<evidence type="ECO:0000256" key="4">
    <source>
        <dbReference type="ARBA" id="ARBA00023125"/>
    </source>
</evidence>
<sequence>MATETLEDNKPPLHDDDDLVKPQPNPEIPDKDASEDAAKSEDANVEEKDGAGNQGVEEEEAPEKKEEIDEDEDDEEEEEEEDDEVEEKEKVKVKGRSKETPNTTKKSKKNAALEKKDPVTPASERPTRERKTVERFSVPSPAKSGRSSASKGFTIEKGRGTQLKDIPNVAFKLSKRKADDNLHMLHTLLFGKKGKAHNLKRNIGQFSGYVWTENEDKQRTKIKERIDKFVKEKLLYFCDVLNIQINKANAKKEELSAKLLEFLESPHATTDILLADIEQKGKKRSRKSAPSKSPGEASTETPAKKQKQTSQSGKKQKESSDDDEDKAEISDAKDDSQDDEDVPAPNNESDEEESKSEEEEEKPKSRKRTSNKAVKESSVGKTGDRTSSVKKTSVKDAKSIEKTPKKTSKKTVAEHDSASTSISKPKQPASKKQKTASEKQDAKGKAASKKQTDKSSKALVKDQGKSKGNKKAKTEPTKHDMHAVVVDILKEVDFNTATLSDILRQLGTHFGMDLMHRKAEVKDIITDVINNMSDEEDEEEAENDDDDDADKDDDGDDDDA</sequence>
<dbReference type="InterPro" id="IPR044198">
    <property type="entry name" value="DEK"/>
</dbReference>
<reference evidence="11" key="1">
    <citation type="journal article" date="2014" name="Nat. Genet.">
        <title>A reference genome for common bean and genome-wide analysis of dual domestications.</title>
        <authorList>
            <person name="Schmutz J."/>
            <person name="McClean P.E."/>
            <person name="Mamidi S."/>
            <person name="Wu G.A."/>
            <person name="Cannon S.B."/>
            <person name="Grimwood J."/>
            <person name="Jenkins J."/>
            <person name="Shu S."/>
            <person name="Song Q."/>
            <person name="Chavarro C."/>
            <person name="Torres-Torres M."/>
            <person name="Geffroy V."/>
            <person name="Moghaddam S.M."/>
            <person name="Gao D."/>
            <person name="Abernathy B."/>
            <person name="Barry K."/>
            <person name="Blair M."/>
            <person name="Brick M.A."/>
            <person name="Chovatia M."/>
            <person name="Gepts P."/>
            <person name="Goodstein D.M."/>
            <person name="Gonzales M."/>
            <person name="Hellsten U."/>
            <person name="Hyten D.L."/>
            <person name="Jia G."/>
            <person name="Kelly J.D."/>
            <person name="Kudrna D."/>
            <person name="Lee R."/>
            <person name="Richard M.M."/>
            <person name="Miklas P.N."/>
            <person name="Osorno J.M."/>
            <person name="Rodrigues J."/>
            <person name="Thareau V."/>
            <person name="Urrea C.A."/>
            <person name="Wang M."/>
            <person name="Yu Y."/>
            <person name="Zhang M."/>
            <person name="Wing R.A."/>
            <person name="Cregan P.B."/>
            <person name="Rokhsar D.S."/>
            <person name="Jackson S.A."/>
        </authorList>
    </citation>
    <scope>NUCLEOTIDE SEQUENCE [LARGE SCALE GENOMIC DNA]</scope>
    <source>
        <strain evidence="11">cv. G19833</strain>
    </source>
</reference>
<dbReference type="Gene3D" id="1.10.10.60">
    <property type="entry name" value="Homeodomain-like"/>
    <property type="match status" value="1"/>
</dbReference>
<feature type="compositionally biased region" description="Basic and acidic residues" evidence="8">
    <location>
        <begin position="125"/>
        <end position="134"/>
    </location>
</feature>
<feature type="compositionally biased region" description="Basic and acidic residues" evidence="8">
    <location>
        <begin position="28"/>
        <end position="50"/>
    </location>
</feature>
<dbReference type="GO" id="GO:0042393">
    <property type="term" value="F:histone binding"/>
    <property type="evidence" value="ECO:0007669"/>
    <property type="project" value="TreeGrafter"/>
</dbReference>
<dbReference type="PROSITE" id="PS51998">
    <property type="entry name" value="DEK_C"/>
    <property type="match status" value="1"/>
</dbReference>
<feature type="compositionally biased region" description="Acidic residues" evidence="8">
    <location>
        <begin position="533"/>
        <end position="560"/>
    </location>
</feature>
<dbReference type="PANTHER" id="PTHR13468:SF1">
    <property type="entry name" value="PROTEIN DEK"/>
    <property type="match status" value="1"/>
</dbReference>
<dbReference type="FunFam" id="1.10.10.60:FF:000220">
    <property type="entry name" value="DEK domain-containing chromatin associated protein"/>
    <property type="match status" value="1"/>
</dbReference>
<evidence type="ECO:0000256" key="8">
    <source>
        <dbReference type="SAM" id="MobiDB-lite"/>
    </source>
</evidence>
<proteinExistence type="predicted"/>
<keyword evidence="3" id="KW-0805">Transcription regulation</keyword>
<gene>
    <name evidence="10" type="ORF">PHAVU_009G162200g</name>
</gene>
<protein>
    <recommendedName>
        <fullName evidence="9">DEK-C domain-containing protein</fullName>
    </recommendedName>
</protein>